<keyword evidence="3" id="KW-1185">Reference proteome</keyword>
<gene>
    <name evidence="2" type="ORF">GP2143_09852</name>
</gene>
<feature type="transmembrane region" description="Helical" evidence="1">
    <location>
        <begin position="25"/>
        <end position="43"/>
    </location>
</feature>
<dbReference type="Proteomes" id="UP000004931">
    <property type="component" value="Unassembled WGS sequence"/>
</dbReference>
<organism evidence="2 3">
    <name type="scientific">marine gamma proteobacterium HTCC2143</name>
    <dbReference type="NCBI Taxonomy" id="247633"/>
    <lineage>
        <taxon>Bacteria</taxon>
        <taxon>Pseudomonadati</taxon>
        <taxon>Pseudomonadota</taxon>
        <taxon>Gammaproteobacteria</taxon>
        <taxon>Cellvibrionales</taxon>
        <taxon>Spongiibacteraceae</taxon>
        <taxon>BD1-7 clade</taxon>
    </lineage>
</organism>
<keyword evidence="1" id="KW-0472">Membrane</keyword>
<evidence type="ECO:0000256" key="1">
    <source>
        <dbReference type="SAM" id="Phobius"/>
    </source>
</evidence>
<feature type="transmembrane region" description="Helical" evidence="1">
    <location>
        <begin position="93"/>
        <end position="116"/>
    </location>
</feature>
<accession>A0YDK7</accession>
<keyword evidence="1" id="KW-0812">Transmembrane</keyword>
<reference evidence="2 3" key="1">
    <citation type="journal article" date="2010" name="J. Bacteriol.">
        <title>Genome sequence of the oligotrophic marine Gammaproteobacterium HTCC2143, isolated from the Oregon Coast.</title>
        <authorList>
            <person name="Oh H.M."/>
            <person name="Kang I."/>
            <person name="Ferriera S."/>
            <person name="Giovannoni S.J."/>
            <person name="Cho J.C."/>
        </authorList>
    </citation>
    <scope>NUCLEOTIDE SEQUENCE [LARGE SCALE GENOMIC DNA]</scope>
    <source>
        <strain evidence="2 3">HTCC2143</strain>
    </source>
</reference>
<comment type="caution">
    <text evidence="2">The sequence shown here is derived from an EMBL/GenBank/DDBJ whole genome shotgun (WGS) entry which is preliminary data.</text>
</comment>
<sequence>MREELTNEELIQLYDVVTSSVNAQFELWLTITFAVIIASYLAGHRLARLLQNLMATLYLAVSVLLYLMLVGAVQFSQQFEALNADTSSNSSLVLAIVVLRTLVWILGTIATIVFIFKGNKDDAGNAA</sequence>
<name>A0YDK7_9GAMM</name>
<feature type="transmembrane region" description="Helical" evidence="1">
    <location>
        <begin position="55"/>
        <end position="73"/>
    </location>
</feature>
<evidence type="ECO:0000313" key="2">
    <source>
        <dbReference type="EMBL" id="EAW30891.1"/>
    </source>
</evidence>
<proteinExistence type="predicted"/>
<keyword evidence="1" id="KW-1133">Transmembrane helix</keyword>
<dbReference type="EMBL" id="AAVT01000005">
    <property type="protein sequence ID" value="EAW30891.1"/>
    <property type="molecule type" value="Genomic_DNA"/>
</dbReference>
<dbReference type="AlphaFoldDB" id="A0YDK7"/>
<protein>
    <submittedName>
        <fullName evidence="2">Uncharacterized protein</fullName>
    </submittedName>
</protein>
<evidence type="ECO:0000313" key="3">
    <source>
        <dbReference type="Proteomes" id="UP000004931"/>
    </source>
</evidence>